<dbReference type="SUPFAM" id="SSF49899">
    <property type="entry name" value="Concanavalin A-like lectins/glucanases"/>
    <property type="match status" value="1"/>
</dbReference>
<keyword evidence="1" id="KW-0430">Lectin</keyword>
<dbReference type="GO" id="GO:0030246">
    <property type="term" value="F:carbohydrate binding"/>
    <property type="evidence" value="ECO:0007669"/>
    <property type="project" value="UniProtKB-KW"/>
</dbReference>
<gene>
    <name evidence="1" type="ORF">MM415A00329_0013</name>
</gene>
<reference evidence="1" key="1">
    <citation type="submission" date="2020-03" db="EMBL/GenBank/DDBJ databases">
        <title>The deep terrestrial virosphere.</title>
        <authorList>
            <person name="Holmfeldt K."/>
            <person name="Nilsson E."/>
            <person name="Simone D."/>
            <person name="Lopez-Fernandez M."/>
            <person name="Wu X."/>
            <person name="de Brujin I."/>
            <person name="Lundin D."/>
            <person name="Andersson A."/>
            <person name="Bertilsson S."/>
            <person name="Dopson M."/>
        </authorList>
    </citation>
    <scope>NUCLEOTIDE SEQUENCE</scope>
    <source>
        <strain evidence="1">MM415A00329</strain>
    </source>
</reference>
<name>A0A6M3KLM2_9ZZZZ</name>
<dbReference type="EMBL" id="MT142500">
    <property type="protein sequence ID" value="QJA82959.1"/>
    <property type="molecule type" value="Genomic_DNA"/>
</dbReference>
<dbReference type="AlphaFoldDB" id="A0A6M3KLM2"/>
<dbReference type="Gene3D" id="2.60.120.200">
    <property type="match status" value="1"/>
</dbReference>
<accession>A0A6M3KLM2</accession>
<proteinExistence type="predicted"/>
<evidence type="ECO:0000313" key="1">
    <source>
        <dbReference type="EMBL" id="QJA82959.1"/>
    </source>
</evidence>
<dbReference type="Pfam" id="PF13385">
    <property type="entry name" value="Laminin_G_3"/>
    <property type="match status" value="1"/>
</dbReference>
<sequence>MRFLRSITGLNADSLGLHPSDSILTINEISDSLAHYLLLSAINDTLANKHTLIKGDTIETVYFRSSSGDSTVFEDTLIVSTYIKLDSMKIPDDVIGFSDINRLPETIALYLLRSVFGDSIAAIDSTYLTNDKIGFEDINRLPETFALYIQRETVRDTVIQIIADSALTNATEIQVEIEAIRDTVAQIIADSALTNTTEQTAEIADSIAAHNEADEIISLSDSLTIRLLAEAFDDSVGSIDSTYISNDAIGFEDVNQLPEQLALKQARAATRDTVIQVLTDSALTSQAEQTAEIADSLGNYSRTTEMRSEMSDTTTNAITDDDWTPTGDWNFTGHLEYQGDSVATHSDVMLEGFSNDSLKFYGSFDYSTYRDYSGLNNDGSASGGVIQATNARQVPVGLGADSLDGDDYVNINAVIDDIDEATEGTITFWMRTVDATPAAEMVMIGFGDTDGDEYLKISLMTDATIQVASRDAGVNQFIVATDNAVISNDTKHHIAVVQNGTSPVIYINGIRTAFTFSVSSDVLSWFYELTGVDNGRIGALNYNSAGNDDFYTGVVDEVKIWNRALTAEEIYNDYLNAGLIANLLLADLFIDSIAVFDIDSSHIANDDIGFEDVNQLPEIVDLKLYRADVRDSINQVIVDSSLVNNSELIASITSHGTLDSSYARTVAGDSANLKVDRDAVRDSINQVVSDSSLVNATELQAEVTAVRDTVNQIISDSSLVNNNELDAAIVAAAPDSSWENIEADSLLVRAASIQKLKVDTVRTDASNNVIVFEDTLSVSNGIHLPFGKKLSFYDGGYFYGDMGEVVRFANPSGVLLTFNASLLQMTTEKGIDFAAGAQPAESELGTIWFATDSTLRIDKGSSISTIAYTSVIRDSMIKVIEDSALVNATELAALPGDSSLVNATELAALPGDSSLVNATELTAELADTAATKLSHKGVINVPADSNLTIYYSPNKYVGYGEYNYPITIWNETNPAQHNLSSYTVPSGGIGIGQFLAKVTNLIGHANYVNYSGFDVNTNLSDAYSGTGVAIGYDISGLYTSSAGWTAGHWISNVSNDSTGNVAGIYISNSLGASGGGTAYPIYSLADEKSYFAGSIQTNADLLADSVTITSPTYKPYDVASFGSGYAYPNYLAGTVDTIEVIALGDTIDGNHFPAIYAWVPEDTLPVINKLDVFLAPMSIPPYYVGVDSIPFWVRTGEDTDSSSVTVYIHEYNENTGLGSVIDSTTVQHNANIWTHVNTLTSLTALTRNDKFQLRFRFACKSDDEWVIIANMRWYWKEGS</sequence>
<dbReference type="InterPro" id="IPR013320">
    <property type="entry name" value="ConA-like_dom_sf"/>
</dbReference>
<protein>
    <submittedName>
        <fullName evidence="1">Putative lectin/glucanase superfamily protein</fullName>
    </submittedName>
</protein>
<organism evidence="1">
    <name type="scientific">viral metagenome</name>
    <dbReference type="NCBI Taxonomy" id="1070528"/>
    <lineage>
        <taxon>unclassified sequences</taxon>
        <taxon>metagenomes</taxon>
        <taxon>organismal metagenomes</taxon>
    </lineage>
</organism>